<gene>
    <name evidence="1" type="ORF">CEXT_427271</name>
</gene>
<name>A0AAV4VRF7_CAEEX</name>
<accession>A0AAV4VRF7</accession>
<dbReference type="EMBL" id="BPLR01014892">
    <property type="protein sequence ID" value="GIY72048.1"/>
    <property type="molecule type" value="Genomic_DNA"/>
</dbReference>
<evidence type="ECO:0000313" key="2">
    <source>
        <dbReference type="Proteomes" id="UP001054945"/>
    </source>
</evidence>
<evidence type="ECO:0000313" key="1">
    <source>
        <dbReference type="EMBL" id="GIY72048.1"/>
    </source>
</evidence>
<reference evidence="1 2" key="1">
    <citation type="submission" date="2021-06" db="EMBL/GenBank/DDBJ databases">
        <title>Caerostris extrusa draft genome.</title>
        <authorList>
            <person name="Kono N."/>
            <person name="Arakawa K."/>
        </authorList>
    </citation>
    <scope>NUCLEOTIDE SEQUENCE [LARGE SCALE GENOMIC DNA]</scope>
</reference>
<sequence length="27" mass="3137">RHLSVLAHYRDNEMSSESVNGSLKEMF</sequence>
<comment type="caution">
    <text evidence="1">The sequence shown here is derived from an EMBL/GenBank/DDBJ whole genome shotgun (WGS) entry which is preliminary data.</text>
</comment>
<dbReference type="Proteomes" id="UP001054945">
    <property type="component" value="Unassembled WGS sequence"/>
</dbReference>
<organism evidence="1 2">
    <name type="scientific">Caerostris extrusa</name>
    <name type="common">Bark spider</name>
    <name type="synonym">Caerostris bankana</name>
    <dbReference type="NCBI Taxonomy" id="172846"/>
    <lineage>
        <taxon>Eukaryota</taxon>
        <taxon>Metazoa</taxon>
        <taxon>Ecdysozoa</taxon>
        <taxon>Arthropoda</taxon>
        <taxon>Chelicerata</taxon>
        <taxon>Arachnida</taxon>
        <taxon>Araneae</taxon>
        <taxon>Araneomorphae</taxon>
        <taxon>Entelegynae</taxon>
        <taxon>Araneoidea</taxon>
        <taxon>Araneidae</taxon>
        <taxon>Caerostris</taxon>
    </lineage>
</organism>
<proteinExistence type="predicted"/>
<feature type="non-terminal residue" evidence="1">
    <location>
        <position position="1"/>
    </location>
</feature>
<dbReference type="AlphaFoldDB" id="A0AAV4VRF7"/>
<keyword evidence="2" id="KW-1185">Reference proteome</keyword>
<protein>
    <submittedName>
        <fullName evidence="1">Uncharacterized protein</fullName>
    </submittedName>
</protein>